<feature type="chain" id="PRO_5007840860" description="Hydrolase" evidence="2">
    <location>
        <begin position="25"/>
        <end position="363"/>
    </location>
</feature>
<sequence>MDILRWPPVIRLATLSLLLSPASAQNDTTTFDGTNKTQLDLGRCPWLIEGELSPNASVNSTGSVNLHWNALMMDPSQNDWTFTLTYNETRTQSAPTIHYLQSYVSAPESSDAKTCVTMFSGLNATSSSGGRNGCDGVLDETCTKALQKISYSERCTLPRPTEEILGRIREACGSDISNGGPVTTGTPQDFSNKTCSISHPPGSTSPDNFRTWSAMGQGIDLNRIDQNASDFTWYDLHVRQTVPFVISADFAGGVAETQVVTLKKESTHAKQHACFRLLWWLWYRLRGQPDTYWYSAWASIGVSSTHLINLHLPPRRSQAMLDTVPTDPAAEKEARSSDKCQSPANNSPTCELKMVENVALPRA</sequence>
<dbReference type="EMBL" id="JYNV01000290">
    <property type="protein sequence ID" value="KZM19625.1"/>
    <property type="molecule type" value="Genomic_DNA"/>
</dbReference>
<proteinExistence type="predicted"/>
<comment type="caution">
    <text evidence="3">The sequence shown here is derived from an EMBL/GenBank/DDBJ whole genome shotgun (WGS) entry which is preliminary data.</text>
</comment>
<name>A0A162XMU6_DIDRA</name>
<gene>
    <name evidence="3" type="ORF">ST47_g9304</name>
</gene>
<keyword evidence="4" id="KW-1185">Reference proteome</keyword>
<evidence type="ECO:0000256" key="1">
    <source>
        <dbReference type="SAM" id="MobiDB-lite"/>
    </source>
</evidence>
<dbReference type="STRING" id="5454.A0A162XMU6"/>
<accession>A0A162XMU6</accession>
<feature type="compositionally biased region" description="Polar residues" evidence="1">
    <location>
        <begin position="339"/>
        <end position="348"/>
    </location>
</feature>
<organism evidence="3 4">
    <name type="scientific">Didymella rabiei</name>
    <name type="common">Chickpea ascochyta blight fungus</name>
    <name type="synonym">Mycosphaerella rabiei</name>
    <dbReference type="NCBI Taxonomy" id="5454"/>
    <lineage>
        <taxon>Eukaryota</taxon>
        <taxon>Fungi</taxon>
        <taxon>Dikarya</taxon>
        <taxon>Ascomycota</taxon>
        <taxon>Pezizomycotina</taxon>
        <taxon>Dothideomycetes</taxon>
        <taxon>Pleosporomycetidae</taxon>
        <taxon>Pleosporales</taxon>
        <taxon>Pleosporineae</taxon>
        <taxon>Didymellaceae</taxon>
        <taxon>Ascochyta</taxon>
    </lineage>
</organism>
<evidence type="ECO:0000256" key="2">
    <source>
        <dbReference type="SAM" id="SignalP"/>
    </source>
</evidence>
<protein>
    <recommendedName>
        <fullName evidence="5">Hydrolase</fullName>
    </recommendedName>
</protein>
<reference evidence="3 4" key="1">
    <citation type="journal article" date="2016" name="Sci. Rep.">
        <title>Draft genome sequencing and secretome analysis of fungal phytopathogen Ascochyta rabiei provides insight into the necrotrophic effector repertoire.</title>
        <authorList>
            <person name="Verma S."/>
            <person name="Gazara R.K."/>
            <person name="Nizam S."/>
            <person name="Parween S."/>
            <person name="Chattopadhyay D."/>
            <person name="Verma P.K."/>
        </authorList>
    </citation>
    <scope>NUCLEOTIDE SEQUENCE [LARGE SCALE GENOMIC DNA]</scope>
    <source>
        <strain evidence="3 4">ArDII</strain>
    </source>
</reference>
<evidence type="ECO:0000313" key="4">
    <source>
        <dbReference type="Proteomes" id="UP000076837"/>
    </source>
</evidence>
<dbReference type="AlphaFoldDB" id="A0A162XMU6"/>
<dbReference type="Proteomes" id="UP000076837">
    <property type="component" value="Unassembled WGS sequence"/>
</dbReference>
<feature type="compositionally biased region" description="Basic and acidic residues" evidence="1">
    <location>
        <begin position="329"/>
        <end position="338"/>
    </location>
</feature>
<feature type="signal peptide" evidence="2">
    <location>
        <begin position="1"/>
        <end position="24"/>
    </location>
</feature>
<feature type="region of interest" description="Disordered" evidence="1">
    <location>
        <begin position="323"/>
        <end position="348"/>
    </location>
</feature>
<evidence type="ECO:0008006" key="5">
    <source>
        <dbReference type="Google" id="ProtNLM"/>
    </source>
</evidence>
<evidence type="ECO:0000313" key="3">
    <source>
        <dbReference type="EMBL" id="KZM19625.1"/>
    </source>
</evidence>
<keyword evidence="2" id="KW-0732">Signal</keyword>